<feature type="domain" description="DEX1 C-terminal" evidence="6">
    <location>
        <begin position="15"/>
        <end position="131"/>
    </location>
</feature>
<evidence type="ECO:0000256" key="4">
    <source>
        <dbReference type="ARBA" id="ARBA00023136"/>
    </source>
</evidence>
<dbReference type="EMBL" id="LGRX02031645">
    <property type="protein sequence ID" value="KAK3244612.1"/>
    <property type="molecule type" value="Genomic_DNA"/>
</dbReference>
<comment type="caution">
    <text evidence="7">The sequence shown here is derived from an EMBL/GenBank/DDBJ whole genome shotgun (WGS) entry which is preliminary data.</text>
</comment>
<accession>A0AAE0EY87</accession>
<sequence length="167" mass="18215">VHSRNGFTARDNWVGVAATEMSRARRDIGGDYFTVAFDVVDNRPKALAPAMTADGGAGLVRAPYTVQVQLRTSCIGCQKNGFAVTSVMVQQPGTYSVRLPCPAQRTVGTVSLEMKDGRNFFFSDTFTVSFHMHVYRLLKWLLALPFLLMSLALVNLGAQKNGAALPE</sequence>
<dbReference type="Proteomes" id="UP001190700">
    <property type="component" value="Unassembled WGS sequence"/>
</dbReference>
<keyword evidence="4 5" id="KW-0472">Membrane</keyword>
<comment type="subcellular location">
    <subcellularLocation>
        <location evidence="1">Membrane</location>
        <topology evidence="1">Single-pass membrane protein</topology>
    </subcellularLocation>
</comment>
<keyword evidence="8" id="KW-1185">Reference proteome</keyword>
<evidence type="ECO:0000256" key="2">
    <source>
        <dbReference type="ARBA" id="ARBA00022692"/>
    </source>
</evidence>
<reference evidence="7 8" key="1">
    <citation type="journal article" date="2015" name="Genome Biol. Evol.">
        <title>Comparative Genomics of a Bacterivorous Green Alga Reveals Evolutionary Causalities and Consequences of Phago-Mixotrophic Mode of Nutrition.</title>
        <authorList>
            <person name="Burns J.A."/>
            <person name="Paasch A."/>
            <person name="Narechania A."/>
            <person name="Kim E."/>
        </authorList>
    </citation>
    <scope>NUCLEOTIDE SEQUENCE [LARGE SCALE GENOMIC DNA]</scope>
    <source>
        <strain evidence="7 8">PLY_AMNH</strain>
    </source>
</reference>
<evidence type="ECO:0000259" key="6">
    <source>
        <dbReference type="Pfam" id="PF23722"/>
    </source>
</evidence>
<evidence type="ECO:0000313" key="8">
    <source>
        <dbReference type="Proteomes" id="UP001190700"/>
    </source>
</evidence>
<dbReference type="PANTHER" id="PTHR21419:SF23">
    <property type="entry name" value="PROTEIN DEFECTIVE IN EXINE FORMATION 1"/>
    <property type="match status" value="1"/>
</dbReference>
<keyword evidence="2 5" id="KW-0812">Transmembrane</keyword>
<dbReference type="GO" id="GO:0016020">
    <property type="term" value="C:membrane"/>
    <property type="evidence" value="ECO:0007669"/>
    <property type="project" value="UniProtKB-SubCell"/>
</dbReference>
<dbReference type="InterPro" id="IPR056376">
    <property type="entry name" value="DEX1_C"/>
</dbReference>
<name>A0AAE0EY87_9CHLO</name>
<feature type="transmembrane region" description="Helical" evidence="5">
    <location>
        <begin position="140"/>
        <end position="158"/>
    </location>
</feature>
<evidence type="ECO:0000256" key="5">
    <source>
        <dbReference type="SAM" id="Phobius"/>
    </source>
</evidence>
<gene>
    <name evidence="7" type="ORF">CYMTET_45780</name>
</gene>
<dbReference type="AlphaFoldDB" id="A0AAE0EY87"/>
<protein>
    <recommendedName>
        <fullName evidence="6">DEX1 C-terminal domain-containing protein</fullName>
    </recommendedName>
</protein>
<feature type="non-terminal residue" evidence="7">
    <location>
        <position position="1"/>
    </location>
</feature>
<evidence type="ECO:0000256" key="1">
    <source>
        <dbReference type="ARBA" id="ARBA00004167"/>
    </source>
</evidence>
<dbReference type="InterPro" id="IPR045232">
    <property type="entry name" value="FAM234"/>
</dbReference>
<evidence type="ECO:0000313" key="7">
    <source>
        <dbReference type="EMBL" id="KAK3244612.1"/>
    </source>
</evidence>
<dbReference type="Pfam" id="PF23722">
    <property type="entry name" value="Beta-sand_DEX1"/>
    <property type="match status" value="1"/>
</dbReference>
<proteinExistence type="predicted"/>
<evidence type="ECO:0000256" key="3">
    <source>
        <dbReference type="ARBA" id="ARBA00022989"/>
    </source>
</evidence>
<keyword evidence="3 5" id="KW-1133">Transmembrane helix</keyword>
<organism evidence="7 8">
    <name type="scientific">Cymbomonas tetramitiformis</name>
    <dbReference type="NCBI Taxonomy" id="36881"/>
    <lineage>
        <taxon>Eukaryota</taxon>
        <taxon>Viridiplantae</taxon>
        <taxon>Chlorophyta</taxon>
        <taxon>Pyramimonadophyceae</taxon>
        <taxon>Pyramimonadales</taxon>
        <taxon>Pyramimonadaceae</taxon>
        <taxon>Cymbomonas</taxon>
    </lineage>
</organism>
<dbReference type="PANTHER" id="PTHR21419">
    <property type="match status" value="1"/>
</dbReference>